<sequence length="282" mass="31132">MMNSIEISGLVKNYPGFTLGPLNLQVPQGSIVGFVGENGAGKSTTLRLILGLARPDAGTIRLLDQPAGPGHPEARERVGVVFDDISLPANFTVKNACEFGKRLYKNWDSQVFASYRQRFQLASDKRVDQLSRGMRMKLGLAMALSHAADLLIFDEATSGLDPVIRDEVLDIMLEFIEDPSHSILFSSHIVSDIEKAADYIAFIHNGKLKLMEQKDELLEAWRIVALTNEQANQLDSTQVLGRRRHDFGQEVIVRTGAVPTGVQAGRPTIEDIMVYAIKGEDQ</sequence>
<gene>
    <name evidence="5" type="ORF">I6I10_04740</name>
</gene>
<dbReference type="SUPFAM" id="SSF52540">
    <property type="entry name" value="P-loop containing nucleoside triphosphate hydrolases"/>
    <property type="match status" value="1"/>
</dbReference>
<keyword evidence="1" id="KW-0813">Transport</keyword>
<reference evidence="5 6" key="1">
    <citation type="submission" date="2020-12" db="EMBL/GenBank/DDBJ databases">
        <title>FDA dAtabase for Regulatory Grade micrObial Sequences (FDA-ARGOS): Supporting development and validation of Infectious Disease Dx tests.</title>
        <authorList>
            <person name="Sproer C."/>
            <person name="Gronow S."/>
            <person name="Severitt S."/>
            <person name="Schroder I."/>
            <person name="Tallon L."/>
            <person name="Sadzewicz L."/>
            <person name="Zhao X."/>
            <person name="Boylan J."/>
            <person name="Ott S."/>
            <person name="Bowen H."/>
            <person name="Vavikolanu K."/>
            <person name="Mehta A."/>
            <person name="Aluvathingal J."/>
            <person name="Nadendla S."/>
            <person name="Lowell S."/>
            <person name="Myers T."/>
            <person name="Yan Y."/>
            <person name="Sichtig H."/>
        </authorList>
    </citation>
    <scope>NUCLEOTIDE SEQUENCE [LARGE SCALE GENOMIC DNA]</scope>
    <source>
        <strain evidence="5 6">FDAARGOS_1053</strain>
    </source>
</reference>
<evidence type="ECO:0000313" key="5">
    <source>
        <dbReference type="EMBL" id="QQB47216.1"/>
    </source>
</evidence>
<proteinExistence type="predicted"/>
<dbReference type="GO" id="GO:0005524">
    <property type="term" value="F:ATP binding"/>
    <property type="evidence" value="ECO:0007669"/>
    <property type="project" value="UniProtKB-KW"/>
</dbReference>
<dbReference type="InterPro" id="IPR003593">
    <property type="entry name" value="AAA+_ATPase"/>
</dbReference>
<name>A0A7T4EH06_9CORY</name>
<dbReference type="EMBL" id="CP066007">
    <property type="protein sequence ID" value="QQB47216.1"/>
    <property type="molecule type" value="Genomic_DNA"/>
</dbReference>
<evidence type="ECO:0000259" key="4">
    <source>
        <dbReference type="PROSITE" id="PS50893"/>
    </source>
</evidence>
<feature type="domain" description="ABC transporter" evidence="4">
    <location>
        <begin position="2"/>
        <end position="230"/>
    </location>
</feature>
<dbReference type="CDD" id="cd03230">
    <property type="entry name" value="ABC_DR_subfamily_A"/>
    <property type="match status" value="1"/>
</dbReference>
<dbReference type="Gene3D" id="3.40.50.300">
    <property type="entry name" value="P-loop containing nucleotide triphosphate hydrolases"/>
    <property type="match status" value="1"/>
</dbReference>
<dbReference type="InterPro" id="IPR003439">
    <property type="entry name" value="ABC_transporter-like_ATP-bd"/>
</dbReference>
<dbReference type="PANTHER" id="PTHR42939:SF3">
    <property type="entry name" value="ABC TRANSPORTER ATP-BINDING COMPONENT"/>
    <property type="match status" value="1"/>
</dbReference>
<organism evidence="5 6">
    <name type="scientific">Corynebacterium glucuronolyticum</name>
    <dbReference type="NCBI Taxonomy" id="39791"/>
    <lineage>
        <taxon>Bacteria</taxon>
        <taxon>Bacillati</taxon>
        <taxon>Actinomycetota</taxon>
        <taxon>Actinomycetes</taxon>
        <taxon>Mycobacteriales</taxon>
        <taxon>Corynebacteriaceae</taxon>
        <taxon>Corynebacterium</taxon>
    </lineage>
</organism>
<dbReference type="Pfam" id="PF00005">
    <property type="entry name" value="ABC_tran"/>
    <property type="match status" value="1"/>
</dbReference>
<dbReference type="GO" id="GO:0016887">
    <property type="term" value="F:ATP hydrolysis activity"/>
    <property type="evidence" value="ECO:0007669"/>
    <property type="project" value="InterPro"/>
</dbReference>
<dbReference type="PROSITE" id="PS50893">
    <property type="entry name" value="ABC_TRANSPORTER_2"/>
    <property type="match status" value="1"/>
</dbReference>
<keyword evidence="3 5" id="KW-0067">ATP-binding</keyword>
<evidence type="ECO:0000256" key="2">
    <source>
        <dbReference type="ARBA" id="ARBA00022741"/>
    </source>
</evidence>
<evidence type="ECO:0000256" key="3">
    <source>
        <dbReference type="ARBA" id="ARBA00022840"/>
    </source>
</evidence>
<evidence type="ECO:0000256" key="1">
    <source>
        <dbReference type="ARBA" id="ARBA00022448"/>
    </source>
</evidence>
<dbReference type="SMART" id="SM00382">
    <property type="entry name" value="AAA"/>
    <property type="match status" value="1"/>
</dbReference>
<dbReference type="Proteomes" id="UP000596145">
    <property type="component" value="Chromosome"/>
</dbReference>
<accession>A0A7T4EH06</accession>
<dbReference type="InterPro" id="IPR051782">
    <property type="entry name" value="ABC_Transporter_VariousFunc"/>
</dbReference>
<keyword evidence="2" id="KW-0547">Nucleotide-binding</keyword>
<dbReference type="InterPro" id="IPR027417">
    <property type="entry name" value="P-loop_NTPase"/>
</dbReference>
<dbReference type="PANTHER" id="PTHR42939">
    <property type="entry name" value="ABC TRANSPORTER ATP-BINDING PROTEIN ALBC-RELATED"/>
    <property type="match status" value="1"/>
</dbReference>
<dbReference type="AlphaFoldDB" id="A0A7T4EH06"/>
<evidence type="ECO:0000313" key="6">
    <source>
        <dbReference type="Proteomes" id="UP000596145"/>
    </source>
</evidence>
<protein>
    <submittedName>
        <fullName evidence="5">ABC transporter ATP-binding protein</fullName>
    </submittedName>
</protein>